<keyword evidence="4 7" id="KW-0665">Pyrimidine biosynthesis</keyword>
<feature type="binding site" evidence="7">
    <location>
        <position position="9"/>
    </location>
    <ligand>
        <name>substrate</name>
    </ligand>
</feature>
<dbReference type="GO" id="GO:0004590">
    <property type="term" value="F:orotidine-5'-phosphate decarboxylase activity"/>
    <property type="evidence" value="ECO:0007669"/>
    <property type="project" value="UniProtKB-EC"/>
</dbReference>
<dbReference type="NCBIfam" id="TIGR01740">
    <property type="entry name" value="pyrF"/>
    <property type="match status" value="1"/>
</dbReference>
<feature type="binding site" evidence="7">
    <location>
        <position position="114"/>
    </location>
    <ligand>
        <name>substrate</name>
    </ligand>
</feature>
<dbReference type="EC" id="4.1.1.23" evidence="7"/>
<evidence type="ECO:0000256" key="1">
    <source>
        <dbReference type="ARBA" id="ARBA00002356"/>
    </source>
</evidence>
<evidence type="ECO:0000256" key="4">
    <source>
        <dbReference type="ARBA" id="ARBA00022975"/>
    </source>
</evidence>
<evidence type="ECO:0000259" key="9">
    <source>
        <dbReference type="SMART" id="SM00934"/>
    </source>
</evidence>
<dbReference type="Proteomes" id="UP000516134">
    <property type="component" value="Chromosome"/>
</dbReference>
<dbReference type="Gene3D" id="3.20.20.70">
    <property type="entry name" value="Aldolase class I"/>
    <property type="match status" value="1"/>
</dbReference>
<keyword evidence="11" id="KW-1185">Reference proteome</keyword>
<feature type="binding site" evidence="7">
    <location>
        <position position="203"/>
    </location>
    <ligand>
        <name>substrate</name>
    </ligand>
</feature>
<organism evidence="10 11">
    <name type="scientific">Sphingomonas daechungensis</name>
    <dbReference type="NCBI Taxonomy" id="1176646"/>
    <lineage>
        <taxon>Bacteria</taxon>
        <taxon>Pseudomonadati</taxon>
        <taxon>Pseudomonadota</taxon>
        <taxon>Alphaproteobacteria</taxon>
        <taxon>Sphingomonadales</taxon>
        <taxon>Sphingomonadaceae</taxon>
        <taxon>Sphingomonas</taxon>
    </lineage>
</organism>
<dbReference type="HAMAP" id="MF_01200_B">
    <property type="entry name" value="OMPdecase_type1_B"/>
    <property type="match status" value="1"/>
</dbReference>
<comment type="pathway">
    <text evidence="2 7 8">Pyrimidine metabolism; UMP biosynthesis via de novo pathway; UMP from orotate: step 2/2.</text>
</comment>
<dbReference type="PANTHER" id="PTHR32119:SF2">
    <property type="entry name" value="OROTIDINE 5'-PHOSPHATE DECARBOXYLASE"/>
    <property type="match status" value="1"/>
</dbReference>
<dbReference type="InterPro" id="IPR018089">
    <property type="entry name" value="OMPdecase_AS"/>
</dbReference>
<dbReference type="InterPro" id="IPR011060">
    <property type="entry name" value="RibuloseP-bd_barrel"/>
</dbReference>
<feature type="binding site" evidence="7">
    <location>
        <position position="31"/>
    </location>
    <ligand>
        <name>substrate</name>
    </ligand>
</feature>
<evidence type="ECO:0000256" key="2">
    <source>
        <dbReference type="ARBA" id="ARBA00004861"/>
    </source>
</evidence>
<feature type="active site" description="Proton donor" evidence="7">
    <location>
        <position position="60"/>
    </location>
</feature>
<dbReference type="PANTHER" id="PTHR32119">
    <property type="entry name" value="OROTIDINE 5'-PHOSPHATE DECARBOXYLASE"/>
    <property type="match status" value="1"/>
</dbReference>
<feature type="binding site" evidence="7">
    <location>
        <position position="204"/>
    </location>
    <ligand>
        <name>substrate</name>
    </ligand>
</feature>
<gene>
    <name evidence="7 10" type="primary">pyrF</name>
    <name evidence="10" type="ORF">H9L15_13540</name>
</gene>
<dbReference type="NCBIfam" id="NF001273">
    <property type="entry name" value="PRK00230.1"/>
    <property type="match status" value="1"/>
</dbReference>
<accession>A0ABX6SZJ0</accession>
<feature type="binding site" evidence="7">
    <location>
        <position position="183"/>
    </location>
    <ligand>
        <name>substrate</name>
    </ligand>
</feature>
<evidence type="ECO:0000256" key="6">
    <source>
        <dbReference type="ARBA" id="ARBA00049157"/>
    </source>
</evidence>
<dbReference type="SUPFAM" id="SSF51366">
    <property type="entry name" value="Ribulose-phoshate binding barrel"/>
    <property type="match status" value="1"/>
</dbReference>
<dbReference type="InterPro" id="IPR047596">
    <property type="entry name" value="OMPdecase_bac"/>
</dbReference>
<dbReference type="InterPro" id="IPR001754">
    <property type="entry name" value="OMPdeCOase_dom"/>
</dbReference>
<sequence length="233" mass="23874">MSPVFVAIDTPDLERARTLAESVRGHAGGVKLGLEFFSANGPAGVLAIKDLDLPVFLDLKFHDIPNTVAKAVEALQAIEPTVLTVHAAGGRAMLEAAKAAAAPSTKVVAVTVLTSLDGSDLHSIGVASEPREQVERLAQLARSAGLDGIVCSGAEVAAAKAAWPDGFFVVPGVRPEGGEVSDQKRVVTPRQALDDGASILVIGRPITGAADPIAALREISASLEHKTSAAVQA</sequence>
<feature type="binding site" evidence="7">
    <location>
        <begin position="58"/>
        <end position="67"/>
    </location>
    <ligand>
        <name>substrate</name>
    </ligand>
</feature>
<dbReference type="Pfam" id="PF00215">
    <property type="entry name" value="OMPdecase"/>
    <property type="match status" value="1"/>
</dbReference>
<comment type="subunit">
    <text evidence="7">Homodimer.</text>
</comment>
<comment type="catalytic activity">
    <reaction evidence="6 7 8">
        <text>orotidine 5'-phosphate + H(+) = UMP + CO2</text>
        <dbReference type="Rhea" id="RHEA:11596"/>
        <dbReference type="ChEBI" id="CHEBI:15378"/>
        <dbReference type="ChEBI" id="CHEBI:16526"/>
        <dbReference type="ChEBI" id="CHEBI:57538"/>
        <dbReference type="ChEBI" id="CHEBI:57865"/>
        <dbReference type="EC" id="4.1.1.23"/>
    </reaction>
</comment>
<evidence type="ECO:0000256" key="5">
    <source>
        <dbReference type="ARBA" id="ARBA00023239"/>
    </source>
</evidence>
<feature type="domain" description="Orotidine 5'-phosphate decarboxylase" evidence="9">
    <location>
        <begin position="3"/>
        <end position="219"/>
    </location>
</feature>
<dbReference type="PROSITE" id="PS00156">
    <property type="entry name" value="OMPDECASE"/>
    <property type="match status" value="1"/>
</dbReference>
<name>A0ABX6SZJ0_9SPHN</name>
<dbReference type="RefSeq" id="WP_187714427.1">
    <property type="nucleotide sequence ID" value="NZ_BAABJC010000001.1"/>
</dbReference>
<keyword evidence="5 7" id="KW-0456">Lyase</keyword>
<dbReference type="InterPro" id="IPR014732">
    <property type="entry name" value="OMPdecase"/>
</dbReference>
<protein>
    <recommendedName>
        <fullName evidence="7">Orotidine 5'-phosphate decarboxylase</fullName>
        <ecNumber evidence="7">4.1.1.23</ecNumber>
    </recommendedName>
    <alternativeName>
        <fullName evidence="7">OMP decarboxylase</fullName>
        <shortName evidence="7">OMPDCase</shortName>
        <shortName evidence="7">OMPdecase</shortName>
    </alternativeName>
</protein>
<feature type="binding site" evidence="7">
    <location>
        <position position="174"/>
    </location>
    <ligand>
        <name>substrate</name>
    </ligand>
</feature>
<evidence type="ECO:0000313" key="11">
    <source>
        <dbReference type="Proteomes" id="UP000516134"/>
    </source>
</evidence>
<evidence type="ECO:0000256" key="3">
    <source>
        <dbReference type="ARBA" id="ARBA00022793"/>
    </source>
</evidence>
<evidence type="ECO:0000313" key="10">
    <source>
        <dbReference type="EMBL" id="QNP42996.1"/>
    </source>
</evidence>
<comment type="similarity">
    <text evidence="7">Belongs to the OMP decarboxylase family. Type 1 subfamily.</text>
</comment>
<comment type="function">
    <text evidence="1 7">Catalyzes the decarboxylation of orotidine 5'-monophosphate (OMP) to uridine 5'-monophosphate (UMP).</text>
</comment>
<dbReference type="CDD" id="cd04725">
    <property type="entry name" value="OMP_decarboxylase_like"/>
    <property type="match status" value="1"/>
</dbReference>
<dbReference type="EMBL" id="CP060780">
    <property type="protein sequence ID" value="QNP42996.1"/>
    <property type="molecule type" value="Genomic_DNA"/>
</dbReference>
<proteinExistence type="inferred from homology"/>
<keyword evidence="3 7" id="KW-0210">Decarboxylase</keyword>
<evidence type="ECO:0000256" key="8">
    <source>
        <dbReference type="RuleBase" id="RU000512"/>
    </source>
</evidence>
<evidence type="ECO:0000256" key="7">
    <source>
        <dbReference type="HAMAP-Rule" id="MF_01200"/>
    </source>
</evidence>
<dbReference type="SMART" id="SM00934">
    <property type="entry name" value="OMPdecase"/>
    <property type="match status" value="1"/>
</dbReference>
<dbReference type="InterPro" id="IPR013785">
    <property type="entry name" value="Aldolase_TIM"/>
</dbReference>
<reference evidence="10 11" key="1">
    <citation type="submission" date="2020-08" db="EMBL/GenBank/DDBJ databases">
        <title>Genome sequence of Sphingomonas daechungensis KACC 18115T.</title>
        <authorList>
            <person name="Hyun D.-W."/>
            <person name="Bae J.-W."/>
        </authorList>
    </citation>
    <scope>NUCLEOTIDE SEQUENCE [LARGE SCALE GENOMIC DNA]</scope>
    <source>
        <strain evidence="10 11">KACC 18115</strain>
    </source>
</reference>